<dbReference type="Proteomes" id="UP000305202">
    <property type="component" value="Unassembled WGS sequence"/>
</dbReference>
<evidence type="ECO:0000313" key="2">
    <source>
        <dbReference type="Proteomes" id="UP000305202"/>
    </source>
</evidence>
<evidence type="ECO:0000313" key="1">
    <source>
        <dbReference type="EMBL" id="TKI05011.1"/>
    </source>
</evidence>
<accession>A0ABY2SI24</accession>
<gene>
    <name evidence="1" type="ORF">FCN80_15905</name>
</gene>
<proteinExistence type="predicted"/>
<reference evidence="1 2" key="1">
    <citation type="submission" date="2019-04" db="EMBL/GenBank/DDBJ databases">
        <authorList>
            <person name="Li M."/>
            <person name="Gao C."/>
        </authorList>
    </citation>
    <scope>NUCLEOTIDE SEQUENCE [LARGE SCALE GENOMIC DNA]</scope>
    <source>
        <strain evidence="1 2">BGMRC 2031</strain>
    </source>
</reference>
<name>A0ABY2SI24_9HYPH</name>
<dbReference type="EMBL" id="SZPQ01000023">
    <property type="protein sequence ID" value="TKI05011.1"/>
    <property type="molecule type" value="Genomic_DNA"/>
</dbReference>
<comment type="caution">
    <text evidence="1">The sequence shown here is derived from an EMBL/GenBank/DDBJ whole genome shotgun (WGS) entry which is preliminary data.</text>
</comment>
<keyword evidence="2" id="KW-1185">Reference proteome</keyword>
<protein>
    <submittedName>
        <fullName evidence="1">Pilus assembly protein HofM</fullName>
    </submittedName>
</protein>
<sequence>MAFRRWQVGLEIGNGTLRALAVQRRRQGWCLRHWWQKRLPGGEQGLPPPGADEMLAHWRSALPGSISLRVCLADLLIRQGRIDAPDRRLREPERGWYVVSRASRHFSDDGYPLAFDYQDDPRVPSALLVTAARQSVVDAWQNCLRDAGLKPQVLDIMPCALRAMAGHAGLERDRPLVHRIGDGWCWVSPLDSPLAFGFADRADTADFTAWQRSMAGTLSSTAHTVRHPAYVSSVERAPLPEAAAPWPPFEKLWRVYPPAPPWPEAFVIAGGLAIRQED</sequence>
<dbReference type="RefSeq" id="WP_136991152.1">
    <property type="nucleotide sequence ID" value="NZ_SZPQ01000023.1"/>
</dbReference>
<organism evidence="1 2">
    <name type="scientific">Martelella alba</name>
    <dbReference type="NCBI Taxonomy" id="2590451"/>
    <lineage>
        <taxon>Bacteria</taxon>
        <taxon>Pseudomonadati</taxon>
        <taxon>Pseudomonadota</taxon>
        <taxon>Alphaproteobacteria</taxon>
        <taxon>Hyphomicrobiales</taxon>
        <taxon>Aurantimonadaceae</taxon>
        <taxon>Martelella</taxon>
    </lineage>
</organism>